<gene>
    <name evidence="1" type="ORF">MNBD_ALPHA02-74</name>
</gene>
<dbReference type="Pfam" id="PF11836">
    <property type="entry name" value="Phage_TAC_11"/>
    <property type="match status" value="1"/>
</dbReference>
<evidence type="ECO:0000313" key="1">
    <source>
        <dbReference type="EMBL" id="VAV88830.1"/>
    </source>
</evidence>
<accession>A0A3B0R6K1</accession>
<name>A0A3B0R6K1_9ZZZZ</name>
<dbReference type="EMBL" id="UOED01000038">
    <property type="protein sequence ID" value="VAV88830.1"/>
    <property type="molecule type" value="Genomic_DNA"/>
</dbReference>
<reference evidence="1" key="1">
    <citation type="submission" date="2018-06" db="EMBL/GenBank/DDBJ databases">
        <authorList>
            <person name="Zhirakovskaya E."/>
        </authorList>
    </citation>
    <scope>NUCLEOTIDE SEQUENCE</scope>
</reference>
<dbReference type="InterPro" id="IPR021791">
    <property type="entry name" value="Phage_TAC_11"/>
</dbReference>
<protein>
    <recommendedName>
        <fullName evidence="2">Phage tail tube protein, GTA-gp10</fullName>
    </recommendedName>
</protein>
<organism evidence="1">
    <name type="scientific">hydrothermal vent metagenome</name>
    <dbReference type="NCBI Taxonomy" id="652676"/>
    <lineage>
        <taxon>unclassified sequences</taxon>
        <taxon>metagenomes</taxon>
        <taxon>ecological metagenomes</taxon>
    </lineage>
</organism>
<evidence type="ECO:0008006" key="2">
    <source>
        <dbReference type="Google" id="ProtNLM"/>
    </source>
</evidence>
<proteinExistence type="predicted"/>
<sequence>MILTLEGTDYRLRPTFQAIMDIEERLGGIVGLAVKAADGDFGLKEMTVIIWATMEERQNFEQLGQLILQAGIARVSPVVRDLLTLCLVGLKPADDDTD</sequence>
<dbReference type="AlphaFoldDB" id="A0A3B0R6K1"/>